<dbReference type="EMBL" id="CACRXK020004913">
    <property type="protein sequence ID" value="CAB4004457.1"/>
    <property type="molecule type" value="Genomic_DNA"/>
</dbReference>
<dbReference type="Proteomes" id="UP001152795">
    <property type="component" value="Unassembled WGS sequence"/>
</dbReference>
<name>A0A7D9IAT5_PARCT</name>
<reference evidence="2" key="1">
    <citation type="submission" date="2020-04" db="EMBL/GenBank/DDBJ databases">
        <authorList>
            <person name="Alioto T."/>
            <person name="Alioto T."/>
            <person name="Gomez Garrido J."/>
        </authorList>
    </citation>
    <scope>NUCLEOTIDE SEQUENCE</scope>
    <source>
        <strain evidence="2">A484AB</strain>
    </source>
</reference>
<dbReference type="OrthoDB" id="5983755at2759"/>
<sequence>MLARLYLLRLVTSHTFLYKNLDEYGADHDKEVLDRVAAQGQLLAQNHHKNPTEENPEEADPLAQVVVIPDSGRKIVFDNIDYNQKVHYMTEQHQNVDHHYVTYMSVENCVSGNHLSDELPTGEVMKMENGKCIPSSADNVFLGIYENENDANRIIKILQQFHKFVPCNADQEDNVYGNQGVVGDQLSVERAINGKMVAFNNLYNISSSGDKCTMYSDCNLINRRNVKSDVSAAENACRRFFKIEVESRVIAGALAVLEMDSLDEDKEIFSYKDETSKEEKMEFLRKTATAVVERFVIDQERNDKILTYVQLIQQCTDAKRSVNGEGRYPCRYKGCQKTFAFDRKHRRQHEMQHPQPEVNEYEIANVICDTTIDEDERDDMFAYQRALLDYGMLLLNLWDGISEGDGERVIRCWKFFLMCLKHQGTSANKYSLEALYLMFQLYALLSPKESHHLIWNRFVKNKHGQFGNISLDLNLEFKNKLVKEAIKHLGPSASKKSLDRICHSLGVTADLMAVFDTNLSIYKKSGKHIKKSTKGDLEKVVNELLTQKAFYHTPGREYTFYKNIKPSILNGFDLHKLCTWINEHKKHMILNRHAR</sequence>
<keyword evidence="3" id="KW-1185">Reference proteome</keyword>
<evidence type="ECO:0000313" key="2">
    <source>
        <dbReference type="EMBL" id="CAB4004457.1"/>
    </source>
</evidence>
<dbReference type="InterPro" id="IPR046496">
    <property type="entry name" value="DUF6589"/>
</dbReference>
<organism evidence="2 3">
    <name type="scientific">Paramuricea clavata</name>
    <name type="common">Red gorgonian</name>
    <name type="synonym">Violescent sea-whip</name>
    <dbReference type="NCBI Taxonomy" id="317549"/>
    <lineage>
        <taxon>Eukaryota</taxon>
        <taxon>Metazoa</taxon>
        <taxon>Cnidaria</taxon>
        <taxon>Anthozoa</taxon>
        <taxon>Octocorallia</taxon>
        <taxon>Malacalcyonacea</taxon>
        <taxon>Plexauridae</taxon>
        <taxon>Paramuricea</taxon>
    </lineage>
</organism>
<evidence type="ECO:0000313" key="3">
    <source>
        <dbReference type="Proteomes" id="UP001152795"/>
    </source>
</evidence>
<dbReference type="AlphaFoldDB" id="A0A7D9IAT5"/>
<comment type="caution">
    <text evidence="2">The sequence shown here is derived from an EMBL/GenBank/DDBJ whole genome shotgun (WGS) entry which is preliminary data.</text>
</comment>
<protein>
    <recommendedName>
        <fullName evidence="1">DUF6589 domain-containing protein</fullName>
    </recommendedName>
</protein>
<evidence type="ECO:0000259" key="1">
    <source>
        <dbReference type="Pfam" id="PF20231"/>
    </source>
</evidence>
<proteinExistence type="predicted"/>
<feature type="domain" description="DUF6589" evidence="1">
    <location>
        <begin position="200"/>
        <end position="528"/>
    </location>
</feature>
<accession>A0A7D9IAT5</accession>
<gene>
    <name evidence="2" type="ORF">PACLA_8A011671</name>
</gene>
<dbReference type="Pfam" id="PF20231">
    <property type="entry name" value="DUF6589"/>
    <property type="match status" value="1"/>
</dbReference>